<sequence>MTSLETFTLFADLPIELQDQIWNQTLPGPRIMGVSYNPILPNGQYASTKTPDLYSTFPRSHRRHLPVALHVNQASRNYALSKLTARFHCYWNAHIDIPYIPAKEYRKAAARYILSHLAESKLLDGFRNLALDVDILNEHAGSPDAVESIRMCPDLTNLYLVYPSVGIQGGLEDPDNSKAWSVEPQSESMMGLVSETVAMRKVPKDVLAYLRDEDRVALEDSPERTSKLNIDPIIWTSTTETRDL</sequence>
<name>A0A8A3PRE4_9HELO</name>
<dbReference type="InterPro" id="IPR045518">
    <property type="entry name" value="2EXR"/>
</dbReference>
<dbReference type="AlphaFoldDB" id="A0A8A3PRE4"/>
<dbReference type="EMBL" id="CP063412">
    <property type="protein sequence ID" value="QSZ37411.1"/>
    <property type="molecule type" value="Genomic_DNA"/>
</dbReference>
<proteinExistence type="predicted"/>
<gene>
    <name evidence="2" type="ORF">DSL72_009509</name>
</gene>
<keyword evidence="3" id="KW-1185">Reference proteome</keyword>
<dbReference type="OrthoDB" id="4737394at2759"/>
<organism evidence="2 3">
    <name type="scientific">Monilinia vaccinii-corymbosi</name>
    <dbReference type="NCBI Taxonomy" id="61207"/>
    <lineage>
        <taxon>Eukaryota</taxon>
        <taxon>Fungi</taxon>
        <taxon>Dikarya</taxon>
        <taxon>Ascomycota</taxon>
        <taxon>Pezizomycotina</taxon>
        <taxon>Leotiomycetes</taxon>
        <taxon>Helotiales</taxon>
        <taxon>Sclerotiniaceae</taxon>
        <taxon>Monilinia</taxon>
    </lineage>
</organism>
<dbReference type="PANTHER" id="PTHR35910">
    <property type="entry name" value="2EXR DOMAIN-CONTAINING PROTEIN"/>
    <property type="match status" value="1"/>
</dbReference>
<accession>A0A8A3PRE4</accession>
<protein>
    <recommendedName>
        <fullName evidence="1">2EXR domain-containing protein</fullName>
    </recommendedName>
</protein>
<feature type="domain" description="2EXR" evidence="1">
    <location>
        <begin position="7"/>
        <end position="92"/>
    </location>
</feature>
<dbReference type="Pfam" id="PF20150">
    <property type="entry name" value="2EXR"/>
    <property type="match status" value="1"/>
</dbReference>
<dbReference type="PANTHER" id="PTHR35910:SF1">
    <property type="entry name" value="2EXR DOMAIN-CONTAINING PROTEIN"/>
    <property type="match status" value="1"/>
</dbReference>
<evidence type="ECO:0000259" key="1">
    <source>
        <dbReference type="Pfam" id="PF20150"/>
    </source>
</evidence>
<evidence type="ECO:0000313" key="3">
    <source>
        <dbReference type="Proteomes" id="UP000672032"/>
    </source>
</evidence>
<reference evidence="2" key="1">
    <citation type="submission" date="2020-10" db="EMBL/GenBank/DDBJ databases">
        <title>Genome Sequence of Monilinia vaccinii-corymbosi Sheds Light on Mummy Berry Disease Infection of Blueberry and Mating Type.</title>
        <authorList>
            <person name="Yow A.G."/>
            <person name="Zhang Y."/>
            <person name="Bansal K."/>
            <person name="Eacker S.M."/>
            <person name="Sullivan S."/>
            <person name="Liachko I."/>
            <person name="Cubeta M.A."/>
            <person name="Rollins J.A."/>
            <person name="Ashrafi H."/>
        </authorList>
    </citation>
    <scope>NUCLEOTIDE SEQUENCE</scope>
    <source>
        <strain evidence="2">RL-1</strain>
    </source>
</reference>
<dbReference type="Proteomes" id="UP000672032">
    <property type="component" value="Chromosome 8"/>
</dbReference>
<evidence type="ECO:0000313" key="2">
    <source>
        <dbReference type="EMBL" id="QSZ37411.1"/>
    </source>
</evidence>